<organism evidence="4 5">
    <name type="scientific">Seiridium cardinale</name>
    <dbReference type="NCBI Taxonomy" id="138064"/>
    <lineage>
        <taxon>Eukaryota</taxon>
        <taxon>Fungi</taxon>
        <taxon>Dikarya</taxon>
        <taxon>Ascomycota</taxon>
        <taxon>Pezizomycotina</taxon>
        <taxon>Sordariomycetes</taxon>
        <taxon>Xylariomycetidae</taxon>
        <taxon>Amphisphaeriales</taxon>
        <taxon>Sporocadaceae</taxon>
        <taxon>Seiridium</taxon>
    </lineage>
</organism>
<name>A0ABR2Y3J4_9PEZI</name>
<dbReference type="PANTHER" id="PTHR34502:SF4">
    <property type="entry name" value="DUF6594 DOMAIN-CONTAINING PROTEIN"/>
    <property type="match status" value="1"/>
</dbReference>
<sequence length="318" mass="35584">MNGSAIHARREPLNGFPRVANKIASDPDRTGTIYRRFDRLASRALLLMEAEIAELEALQDKYDEEDRLRGDRLSGESRSKWSTFEKQASEKDNNGIMVNPAEAKRMELAMVIRDKLEKYYDALARHQALLNLEKPAHTTVQRMRKWFLGETENNQPQLWGRSQKRFEDVNDLVALKVPANQDRLSLFILNYFGGLFQADGHHGDSDIVPERSVAKVVAILGSIFSALVLFGSIVSLYFVQNMPYALLGMVGGWTILFALCIGVLTNAKRDQVFAATAAYAAVLVCGSAVLCLEEASYRNLVQASSLQQVTLPLCNKTR</sequence>
<dbReference type="Proteomes" id="UP001465668">
    <property type="component" value="Unassembled WGS sequence"/>
</dbReference>
<keyword evidence="5" id="KW-1185">Reference proteome</keyword>
<evidence type="ECO:0000313" key="4">
    <source>
        <dbReference type="EMBL" id="KAK9780542.1"/>
    </source>
</evidence>
<dbReference type="InterPro" id="IPR046529">
    <property type="entry name" value="DUF6594"/>
</dbReference>
<feature type="transmembrane region" description="Helical" evidence="2">
    <location>
        <begin position="272"/>
        <end position="290"/>
    </location>
</feature>
<comment type="caution">
    <text evidence="4">The sequence shown here is derived from an EMBL/GenBank/DDBJ whole genome shotgun (WGS) entry which is preliminary data.</text>
</comment>
<dbReference type="Pfam" id="PF20237">
    <property type="entry name" value="DUF6594"/>
    <property type="match status" value="1"/>
</dbReference>
<feature type="region of interest" description="Disordered" evidence="1">
    <location>
        <begin position="67"/>
        <end position="86"/>
    </location>
</feature>
<evidence type="ECO:0000256" key="2">
    <source>
        <dbReference type="SAM" id="Phobius"/>
    </source>
</evidence>
<evidence type="ECO:0000259" key="3">
    <source>
        <dbReference type="Pfam" id="PF20237"/>
    </source>
</evidence>
<dbReference type="PANTHER" id="PTHR34502">
    <property type="entry name" value="DUF6594 DOMAIN-CONTAINING PROTEIN-RELATED"/>
    <property type="match status" value="1"/>
</dbReference>
<feature type="transmembrane region" description="Helical" evidence="2">
    <location>
        <begin position="244"/>
        <end position="265"/>
    </location>
</feature>
<feature type="domain" description="DUF6594" evidence="3">
    <location>
        <begin position="16"/>
        <end position="284"/>
    </location>
</feature>
<reference evidence="4 5" key="1">
    <citation type="submission" date="2024-02" db="EMBL/GenBank/DDBJ databases">
        <title>First draft genome assembly of two strains of Seiridium cardinale.</title>
        <authorList>
            <person name="Emiliani G."/>
            <person name="Scali E."/>
        </authorList>
    </citation>
    <scope>NUCLEOTIDE SEQUENCE [LARGE SCALE GENOMIC DNA]</scope>
    <source>
        <strain evidence="4 5">BM-138-000479</strain>
    </source>
</reference>
<keyword evidence="2" id="KW-0472">Membrane</keyword>
<dbReference type="EMBL" id="JARVKM010000006">
    <property type="protein sequence ID" value="KAK9780542.1"/>
    <property type="molecule type" value="Genomic_DNA"/>
</dbReference>
<gene>
    <name evidence="4" type="ORF">SCAR479_02657</name>
</gene>
<keyword evidence="2" id="KW-1133">Transmembrane helix</keyword>
<keyword evidence="2" id="KW-0812">Transmembrane</keyword>
<feature type="transmembrane region" description="Helical" evidence="2">
    <location>
        <begin position="216"/>
        <end position="238"/>
    </location>
</feature>
<protein>
    <submittedName>
        <fullName evidence="4">DUF6594 domain-containing protein</fullName>
    </submittedName>
</protein>
<feature type="compositionally biased region" description="Basic and acidic residues" evidence="1">
    <location>
        <begin position="67"/>
        <end position="79"/>
    </location>
</feature>
<evidence type="ECO:0000313" key="5">
    <source>
        <dbReference type="Proteomes" id="UP001465668"/>
    </source>
</evidence>
<proteinExistence type="predicted"/>
<evidence type="ECO:0000256" key="1">
    <source>
        <dbReference type="SAM" id="MobiDB-lite"/>
    </source>
</evidence>
<accession>A0ABR2Y3J4</accession>